<comment type="caution">
    <text evidence="2">The sequence shown here is derived from an EMBL/GenBank/DDBJ whole genome shotgun (WGS) entry which is preliminary data.</text>
</comment>
<feature type="region of interest" description="Disordered" evidence="1">
    <location>
        <begin position="1"/>
        <end position="105"/>
    </location>
</feature>
<organism evidence="2 3">
    <name type="scientific">Portunus trituberculatus</name>
    <name type="common">Swimming crab</name>
    <name type="synonym">Neptunus trituberculatus</name>
    <dbReference type="NCBI Taxonomy" id="210409"/>
    <lineage>
        <taxon>Eukaryota</taxon>
        <taxon>Metazoa</taxon>
        <taxon>Ecdysozoa</taxon>
        <taxon>Arthropoda</taxon>
        <taxon>Crustacea</taxon>
        <taxon>Multicrustacea</taxon>
        <taxon>Malacostraca</taxon>
        <taxon>Eumalacostraca</taxon>
        <taxon>Eucarida</taxon>
        <taxon>Decapoda</taxon>
        <taxon>Pleocyemata</taxon>
        <taxon>Brachyura</taxon>
        <taxon>Eubrachyura</taxon>
        <taxon>Portunoidea</taxon>
        <taxon>Portunidae</taxon>
        <taxon>Portuninae</taxon>
        <taxon>Portunus</taxon>
    </lineage>
</organism>
<sequence>MGLQTYGCESWPQSEGDGEGEGGLGRRERVGGGGQIEENEDEQGQGDKRASLVQKVASPSEVRLVMTSNKHPNNETDIHLNEGKQRHHQTEKGQITLIPTSPQNY</sequence>
<name>A0A5B7GHN4_PORTR</name>
<dbReference type="EMBL" id="VSRR010014388">
    <property type="protein sequence ID" value="MPC56965.1"/>
    <property type="molecule type" value="Genomic_DNA"/>
</dbReference>
<dbReference type="AlphaFoldDB" id="A0A5B7GHN4"/>
<evidence type="ECO:0000313" key="2">
    <source>
        <dbReference type="EMBL" id="MPC56965.1"/>
    </source>
</evidence>
<accession>A0A5B7GHN4</accession>
<evidence type="ECO:0000256" key="1">
    <source>
        <dbReference type="SAM" id="MobiDB-lite"/>
    </source>
</evidence>
<dbReference type="Proteomes" id="UP000324222">
    <property type="component" value="Unassembled WGS sequence"/>
</dbReference>
<evidence type="ECO:0000313" key="3">
    <source>
        <dbReference type="Proteomes" id="UP000324222"/>
    </source>
</evidence>
<reference evidence="2 3" key="1">
    <citation type="submission" date="2019-05" db="EMBL/GenBank/DDBJ databases">
        <title>Another draft genome of Portunus trituberculatus and its Hox gene families provides insights of decapod evolution.</title>
        <authorList>
            <person name="Jeong J.-H."/>
            <person name="Song I."/>
            <person name="Kim S."/>
            <person name="Choi T."/>
            <person name="Kim D."/>
            <person name="Ryu S."/>
            <person name="Kim W."/>
        </authorList>
    </citation>
    <scope>NUCLEOTIDE SEQUENCE [LARGE SCALE GENOMIC DNA]</scope>
    <source>
        <tissue evidence="2">Muscle</tissue>
    </source>
</reference>
<gene>
    <name evidence="2" type="ORF">E2C01_050932</name>
</gene>
<protein>
    <submittedName>
        <fullName evidence="2">Uncharacterized protein</fullName>
    </submittedName>
</protein>
<feature type="compositionally biased region" description="Basic and acidic residues" evidence="1">
    <location>
        <begin position="72"/>
        <end position="91"/>
    </location>
</feature>
<proteinExistence type="predicted"/>
<keyword evidence="3" id="KW-1185">Reference proteome</keyword>